<gene>
    <name evidence="4" type="ORF">SAMN05192566_1486</name>
</gene>
<dbReference type="InterPro" id="IPR051257">
    <property type="entry name" value="Diverse_CBS-Domain"/>
</dbReference>
<evidence type="ECO:0000313" key="4">
    <source>
        <dbReference type="EMBL" id="SDK51734.1"/>
    </source>
</evidence>
<dbReference type="RefSeq" id="WP_091471520.1">
    <property type="nucleotide sequence ID" value="NZ_FNFX01000003.1"/>
</dbReference>
<dbReference type="PROSITE" id="PS51371">
    <property type="entry name" value="CBS"/>
    <property type="match status" value="2"/>
</dbReference>
<evidence type="ECO:0000259" key="3">
    <source>
        <dbReference type="PROSITE" id="PS51371"/>
    </source>
</evidence>
<dbReference type="PANTHER" id="PTHR43080:SF2">
    <property type="entry name" value="CBS DOMAIN-CONTAINING PROTEIN"/>
    <property type="match status" value="1"/>
</dbReference>
<dbReference type="Proteomes" id="UP000198629">
    <property type="component" value="Unassembled WGS sequence"/>
</dbReference>
<reference evidence="5" key="1">
    <citation type="submission" date="2016-10" db="EMBL/GenBank/DDBJ databases">
        <authorList>
            <person name="Varghese N."/>
            <person name="Submissions S."/>
        </authorList>
    </citation>
    <scope>NUCLEOTIDE SEQUENCE [LARGE SCALE GENOMIC DNA]</scope>
    <source>
        <strain evidence="5">CBMB127</strain>
    </source>
</reference>
<evidence type="ECO:0000256" key="2">
    <source>
        <dbReference type="PROSITE-ProRule" id="PRU00703"/>
    </source>
</evidence>
<dbReference type="InterPro" id="IPR000644">
    <property type="entry name" value="CBS_dom"/>
</dbReference>
<feature type="domain" description="CBS" evidence="3">
    <location>
        <begin position="77"/>
        <end position="133"/>
    </location>
</feature>
<name>A0A1G9CJP7_9PROT</name>
<feature type="domain" description="CBS" evidence="3">
    <location>
        <begin position="11"/>
        <end position="68"/>
    </location>
</feature>
<dbReference type="AlphaFoldDB" id="A0A1G9CJP7"/>
<dbReference type="EMBL" id="FNFX01000003">
    <property type="protein sequence ID" value="SDK51734.1"/>
    <property type="molecule type" value="Genomic_DNA"/>
</dbReference>
<dbReference type="Gene3D" id="3.10.580.10">
    <property type="entry name" value="CBS-domain"/>
    <property type="match status" value="1"/>
</dbReference>
<dbReference type="CDD" id="cd04623">
    <property type="entry name" value="CBS_pair_bac_euk"/>
    <property type="match status" value="1"/>
</dbReference>
<sequence>MKTLQQVLNQKTHQGIISIAPNRPVYDALVILAEYKIGALAVIRDGVLVGIFSERDYAREIVLKGRSSKTTRISEVMTEKVITGKPDELVESAMSTMLEKRFRHLPVVDNGKMLGMLSIGDILKETISYQQELIKQLENYIHS</sequence>
<dbReference type="SMART" id="SM00116">
    <property type="entry name" value="CBS"/>
    <property type="match status" value="2"/>
</dbReference>
<dbReference type="SUPFAM" id="SSF54631">
    <property type="entry name" value="CBS-domain pair"/>
    <property type="match status" value="1"/>
</dbReference>
<dbReference type="STRING" id="492660.SAMN05192566_1486"/>
<dbReference type="InterPro" id="IPR044725">
    <property type="entry name" value="CBSX3_CBS_dom"/>
</dbReference>
<accession>A0A1G9CJP7</accession>
<evidence type="ECO:0000256" key="1">
    <source>
        <dbReference type="ARBA" id="ARBA00023122"/>
    </source>
</evidence>
<keyword evidence="1 2" id="KW-0129">CBS domain</keyword>
<protein>
    <submittedName>
        <fullName evidence="4">CBS domain-containing protein</fullName>
    </submittedName>
</protein>
<evidence type="ECO:0000313" key="5">
    <source>
        <dbReference type="Proteomes" id="UP000198629"/>
    </source>
</evidence>
<proteinExistence type="predicted"/>
<keyword evidence="5" id="KW-1185">Reference proteome</keyword>
<dbReference type="OrthoDB" id="9807125at2"/>
<organism evidence="4 5">
    <name type="scientific">Methylophilus rhizosphaerae</name>
    <dbReference type="NCBI Taxonomy" id="492660"/>
    <lineage>
        <taxon>Bacteria</taxon>
        <taxon>Pseudomonadati</taxon>
        <taxon>Pseudomonadota</taxon>
        <taxon>Betaproteobacteria</taxon>
        <taxon>Nitrosomonadales</taxon>
        <taxon>Methylophilaceae</taxon>
        <taxon>Methylophilus</taxon>
    </lineage>
</organism>
<dbReference type="InterPro" id="IPR046342">
    <property type="entry name" value="CBS_dom_sf"/>
</dbReference>
<dbReference type="Pfam" id="PF00571">
    <property type="entry name" value="CBS"/>
    <property type="match status" value="2"/>
</dbReference>
<dbReference type="PANTHER" id="PTHR43080">
    <property type="entry name" value="CBS DOMAIN-CONTAINING PROTEIN CBSX3, MITOCHONDRIAL"/>
    <property type="match status" value="1"/>
</dbReference>